<feature type="domain" description="AAA" evidence="1">
    <location>
        <begin position="8"/>
        <end position="52"/>
    </location>
</feature>
<protein>
    <submittedName>
        <fullName evidence="2">ParA family protein</fullName>
    </submittedName>
</protein>
<organism evidence="2 3">
    <name type="scientific">Pseudomonas protegens</name>
    <dbReference type="NCBI Taxonomy" id="380021"/>
    <lineage>
        <taxon>Bacteria</taxon>
        <taxon>Pseudomonadati</taxon>
        <taxon>Pseudomonadota</taxon>
        <taxon>Gammaproteobacteria</taxon>
        <taxon>Pseudomonadales</taxon>
        <taxon>Pseudomonadaceae</taxon>
        <taxon>Pseudomonas</taxon>
    </lineage>
</organism>
<proteinExistence type="predicted"/>
<accession>A0A7G8YE31</accession>
<evidence type="ECO:0000313" key="3">
    <source>
        <dbReference type="Proteomes" id="UP000515277"/>
    </source>
</evidence>
<dbReference type="Pfam" id="PF13614">
    <property type="entry name" value="AAA_31"/>
    <property type="match status" value="1"/>
</dbReference>
<dbReference type="Gene3D" id="3.40.50.300">
    <property type="entry name" value="P-loop containing nucleotide triphosphate hydrolases"/>
    <property type="match status" value="1"/>
</dbReference>
<dbReference type="InterPro" id="IPR027417">
    <property type="entry name" value="P-loop_NTPase"/>
</dbReference>
<dbReference type="AlphaFoldDB" id="A0A7G8YE31"/>
<dbReference type="RefSeq" id="WP_179598332.1">
    <property type="nucleotide sequence ID" value="NZ_CP060201.1"/>
</dbReference>
<sequence length="356" mass="38243">MQKIDRYAIWNNKGGVGKSTITFHAATRYAELNPDKKVLVVDLCPQSNSSMMLLGGGTIGEHHVLSLCTLPTPQTVVGYLSTVIANGAGAALPDPLKFISQISSVNPAIPENLLLMCGDGNLEPMAPAVTGAANAPSLTPTMQPWKWVHQIFREMIGSFASQFPNNDITVFIDTNPSFSIYTELAISAGDKLIVPVNADDSSRVATNALFILLHGQVPPHPIYGSWTYAAKAASYGMIIPQIHVIVGNRLTQYEGAAGAFSALSDATADTLFHAYCSTPSYFTNKGFHPTNINDFRQTYSVALRDFNTAGVVAAHLGRPLSQLNGGYHLVHGHSIQVNSERVAECQRAVDSLMAMI</sequence>
<dbReference type="SUPFAM" id="SSF52540">
    <property type="entry name" value="P-loop containing nucleoside triphosphate hydrolases"/>
    <property type="match status" value="1"/>
</dbReference>
<dbReference type="EMBL" id="CP060201">
    <property type="protein sequence ID" value="QNH79698.1"/>
    <property type="molecule type" value="Genomic_DNA"/>
</dbReference>
<reference evidence="3" key="1">
    <citation type="journal article" date="2020" name="Microbiol. Resour. Announc.">
        <title>Complete genome sequences of four natural Pseudomonas isolates that catabolize a wide range of aromatic compounds relevant to lignin valorization.</title>
        <authorList>
            <person name="Hatmaker E.A."/>
            <person name="Presley G."/>
            <person name="Cannon O."/>
            <person name="Guss A.M."/>
            <person name="Elkins J.G."/>
        </authorList>
    </citation>
    <scope>NUCLEOTIDE SEQUENCE [LARGE SCALE GENOMIC DNA]</scope>
    <source>
        <strain evidence="3">H1F5C</strain>
    </source>
</reference>
<evidence type="ECO:0000313" key="2">
    <source>
        <dbReference type="EMBL" id="QNH79698.1"/>
    </source>
</evidence>
<evidence type="ECO:0000259" key="1">
    <source>
        <dbReference type="Pfam" id="PF13614"/>
    </source>
</evidence>
<name>A0A7G8YE31_9PSED</name>
<dbReference type="InterPro" id="IPR025669">
    <property type="entry name" value="AAA_dom"/>
</dbReference>
<dbReference type="Proteomes" id="UP000515277">
    <property type="component" value="Chromosome"/>
</dbReference>
<dbReference type="InterPro" id="IPR050678">
    <property type="entry name" value="DNA_Partitioning_ATPase"/>
</dbReference>
<gene>
    <name evidence="2" type="ORF">GGI48_11215</name>
</gene>
<dbReference type="PANTHER" id="PTHR13696">
    <property type="entry name" value="P-LOOP CONTAINING NUCLEOSIDE TRIPHOSPHATE HYDROLASE"/>
    <property type="match status" value="1"/>
</dbReference>
<dbReference type="PANTHER" id="PTHR13696:SF99">
    <property type="entry name" value="COBYRINIC ACID AC-DIAMIDE SYNTHASE"/>
    <property type="match status" value="1"/>
</dbReference>
<dbReference type="CDD" id="cd02042">
    <property type="entry name" value="ParAB_family"/>
    <property type="match status" value="1"/>
</dbReference>